<dbReference type="InterPro" id="IPR013785">
    <property type="entry name" value="Aldolase_TIM"/>
</dbReference>
<dbReference type="InterPro" id="IPR004136">
    <property type="entry name" value="NMO"/>
</dbReference>
<dbReference type="RefSeq" id="WP_156342519.1">
    <property type="nucleotide sequence ID" value="NZ_CACRSY010000014.1"/>
</dbReference>
<evidence type="ECO:0000256" key="5">
    <source>
        <dbReference type="ARBA" id="ARBA00023002"/>
    </source>
</evidence>
<comment type="function">
    <text evidence="1">Nitronate monooxygenase that uses molecular oxygen to catalyze the oxidative denitrification of alkyl nitronates. Acts on propionate 3-nitronate (P3N), the presumed physiological substrate. Probably functions in the detoxification of P3N, a metabolic poison produced by plants and fungi as a defense mechanism.</text>
</comment>
<proteinExistence type="predicted"/>
<dbReference type="PANTHER" id="PTHR32332:SF18">
    <property type="entry name" value="2-NITROPROPANE DIOXYGENASE"/>
    <property type="match status" value="1"/>
</dbReference>
<name>A0A6N2UP94_BLAHA</name>
<evidence type="ECO:0000256" key="4">
    <source>
        <dbReference type="ARBA" id="ARBA00022643"/>
    </source>
</evidence>
<organism evidence="6">
    <name type="scientific">Blautia hansenii</name>
    <name type="common">Ruminococcus hansenii</name>
    <dbReference type="NCBI Taxonomy" id="1322"/>
    <lineage>
        <taxon>Bacteria</taxon>
        <taxon>Bacillati</taxon>
        <taxon>Bacillota</taxon>
        <taxon>Clostridia</taxon>
        <taxon>Lachnospirales</taxon>
        <taxon>Lachnospiraceae</taxon>
        <taxon>Blautia</taxon>
    </lineage>
</organism>
<dbReference type="CDD" id="cd04730">
    <property type="entry name" value="NPD_like"/>
    <property type="match status" value="1"/>
</dbReference>
<keyword evidence="6" id="KW-0503">Monooxygenase</keyword>
<dbReference type="SUPFAM" id="SSF51412">
    <property type="entry name" value="Inosine monophosphate dehydrogenase (IMPDH)"/>
    <property type="match status" value="1"/>
</dbReference>
<sequence>MINPLEIGDLKLKIPVIQGGMGVGISLSKLAGSVAREGGMGVISTAQIGFREPDFLKNPLEANFRALKKEIAKAKEIGKGGVIGANIMVATRHYKEYVKNAVLAGVDVILSGAGLPVDLPEYVKGSKVKIAPIISSLKAFTVISRVWERKYARYPDFVVVEGPKAGGHLGFSKEAVQQLTQEEYDKVIVSIVEKAKEYSQKAGRKIPVIAAGGIFDRQDMEHALSLGADGVQVGTRFVTTKECDADTRYKESYLKARKEDIVLVDSPVGMPGRAISNAFLERVKTKPEKITHCYQCIEGCKGKDIPYCITEALVHAALGDTEHALLFCGENAWKCSKIEEVREIMKEFSGNNT</sequence>
<evidence type="ECO:0000256" key="2">
    <source>
        <dbReference type="ARBA" id="ARBA00013457"/>
    </source>
</evidence>
<keyword evidence="3" id="KW-0285">Flavoprotein</keyword>
<dbReference type="Gene3D" id="3.20.20.70">
    <property type="entry name" value="Aldolase class I"/>
    <property type="match status" value="1"/>
</dbReference>
<protein>
    <recommendedName>
        <fullName evidence="2">Probable nitronate monooxygenase</fullName>
    </recommendedName>
</protein>
<dbReference type="GO" id="GO:0018580">
    <property type="term" value="F:nitronate monooxygenase activity"/>
    <property type="evidence" value="ECO:0007669"/>
    <property type="project" value="InterPro"/>
</dbReference>
<dbReference type="AlphaFoldDB" id="A0A6N2UP94"/>
<dbReference type="EMBL" id="CACRSY010000014">
    <property type="protein sequence ID" value="VYT18813.1"/>
    <property type="molecule type" value="Genomic_DNA"/>
</dbReference>
<evidence type="ECO:0000256" key="3">
    <source>
        <dbReference type="ARBA" id="ARBA00022630"/>
    </source>
</evidence>
<dbReference type="Pfam" id="PF03060">
    <property type="entry name" value="NMO"/>
    <property type="match status" value="1"/>
</dbReference>
<keyword evidence="4" id="KW-0288">FMN</keyword>
<evidence type="ECO:0000256" key="1">
    <source>
        <dbReference type="ARBA" id="ARBA00003535"/>
    </source>
</evidence>
<reference evidence="6" key="1">
    <citation type="submission" date="2019-11" db="EMBL/GenBank/DDBJ databases">
        <authorList>
            <person name="Feng L."/>
        </authorList>
    </citation>
    <scope>NUCLEOTIDE SEQUENCE</scope>
    <source>
        <strain evidence="6">BhanseniiLFYP23</strain>
    </source>
</reference>
<evidence type="ECO:0000313" key="6">
    <source>
        <dbReference type="EMBL" id="VYT18813.1"/>
    </source>
</evidence>
<keyword evidence="5 6" id="KW-0560">Oxidoreductase</keyword>
<accession>A0A6N2UP94</accession>
<dbReference type="PANTHER" id="PTHR32332">
    <property type="entry name" value="2-NITROPROPANE DIOXYGENASE"/>
    <property type="match status" value="1"/>
</dbReference>
<gene>
    <name evidence="6" type="ORF">BHLFYP23_00522</name>
</gene>